<dbReference type="InterPro" id="IPR029058">
    <property type="entry name" value="AB_hydrolase_fold"/>
</dbReference>
<name>A0A7I9VIR7_9BACT</name>
<dbReference type="Proteomes" id="UP000503640">
    <property type="component" value="Unassembled WGS sequence"/>
</dbReference>
<feature type="domain" description="AB hydrolase-1" evidence="1">
    <location>
        <begin position="44"/>
        <end position="149"/>
    </location>
</feature>
<organism evidence="2 3">
    <name type="scientific">Anaeromyxobacter diazotrophicus</name>
    <dbReference type="NCBI Taxonomy" id="2590199"/>
    <lineage>
        <taxon>Bacteria</taxon>
        <taxon>Pseudomonadati</taxon>
        <taxon>Myxococcota</taxon>
        <taxon>Myxococcia</taxon>
        <taxon>Myxococcales</taxon>
        <taxon>Cystobacterineae</taxon>
        <taxon>Anaeromyxobacteraceae</taxon>
        <taxon>Anaeromyxobacter</taxon>
    </lineage>
</organism>
<keyword evidence="3" id="KW-1185">Reference proteome</keyword>
<dbReference type="RefSeq" id="WP_176063536.1">
    <property type="nucleotide sequence ID" value="NZ_BJTG01000002.1"/>
</dbReference>
<dbReference type="SUPFAM" id="SSF53474">
    <property type="entry name" value="alpha/beta-Hydrolases"/>
    <property type="match status" value="1"/>
</dbReference>
<evidence type="ECO:0000259" key="1">
    <source>
        <dbReference type="Pfam" id="PF00561"/>
    </source>
</evidence>
<evidence type="ECO:0000313" key="2">
    <source>
        <dbReference type="EMBL" id="GEJ56243.1"/>
    </source>
</evidence>
<sequence length="283" mass="30140">MSPLLALALGVLAAGAAGAACWLVWRRFRPAPRPLRRAPHLRHPLVLVHGLMGFDAVEVRGVRHDYFRGLPDLLEAQGCAVHRPRVAATGSVAARAEALAACVRALPDRKVNILAHSMGGLDARYAVSRLGLGDRVASLTTVATPHRGTPLADLGTEVLGERLGLRWALTRLGVDVDGFYEVTSARTAALGAAAPDVPGVAYGSVVGVAARRRETHKLLLPAWAYLRSAAGANDGLVPASSQPWGEVLAEIDADHFAQIGWSRHFDAPAFYERLLGELRGRGF</sequence>
<dbReference type="AlphaFoldDB" id="A0A7I9VIR7"/>
<reference evidence="3" key="1">
    <citation type="journal article" date="2020" name="Appl. Environ. Microbiol.">
        <title>Diazotrophic Anaeromyxobacter Isolates from Soils.</title>
        <authorList>
            <person name="Masuda Y."/>
            <person name="Yamanaka H."/>
            <person name="Xu Z.X."/>
            <person name="Shiratori Y."/>
            <person name="Aono T."/>
            <person name="Amachi S."/>
            <person name="Senoo K."/>
            <person name="Itoh H."/>
        </authorList>
    </citation>
    <scope>NUCLEOTIDE SEQUENCE [LARGE SCALE GENOMIC DNA]</scope>
    <source>
        <strain evidence="3">R267</strain>
    </source>
</reference>
<evidence type="ECO:0000313" key="3">
    <source>
        <dbReference type="Proteomes" id="UP000503640"/>
    </source>
</evidence>
<proteinExistence type="predicted"/>
<gene>
    <name evidence="2" type="ORF">AMYX_09840</name>
</gene>
<dbReference type="Pfam" id="PF00561">
    <property type="entry name" value="Abhydrolase_1"/>
    <property type="match status" value="1"/>
</dbReference>
<dbReference type="EMBL" id="BJTG01000002">
    <property type="protein sequence ID" value="GEJ56243.1"/>
    <property type="molecule type" value="Genomic_DNA"/>
</dbReference>
<accession>A0A7I9VIR7</accession>
<protein>
    <recommendedName>
        <fullName evidence="1">AB hydrolase-1 domain-containing protein</fullName>
    </recommendedName>
</protein>
<dbReference type="InterPro" id="IPR000073">
    <property type="entry name" value="AB_hydrolase_1"/>
</dbReference>
<dbReference type="Gene3D" id="3.40.50.1820">
    <property type="entry name" value="alpha/beta hydrolase"/>
    <property type="match status" value="1"/>
</dbReference>
<comment type="caution">
    <text evidence="2">The sequence shown here is derived from an EMBL/GenBank/DDBJ whole genome shotgun (WGS) entry which is preliminary data.</text>
</comment>